<evidence type="ECO:0000313" key="12">
    <source>
        <dbReference type="EMBL" id="KAF3449741.1"/>
    </source>
</evidence>
<evidence type="ECO:0000256" key="9">
    <source>
        <dbReference type="PROSITE-ProRule" id="PRU10141"/>
    </source>
</evidence>
<comment type="caution">
    <text evidence="12">The sequence shown here is derived from an EMBL/GenBank/DDBJ whole genome shotgun (WGS) entry which is preliminary data.</text>
</comment>
<keyword evidence="5" id="KW-0418">Kinase</keyword>
<keyword evidence="10" id="KW-0812">Transmembrane</keyword>
<evidence type="ECO:0000256" key="10">
    <source>
        <dbReference type="SAM" id="Phobius"/>
    </source>
</evidence>
<evidence type="ECO:0000256" key="6">
    <source>
        <dbReference type="ARBA" id="ARBA00022840"/>
    </source>
</evidence>
<name>A0A8K0HC99_9ROSA</name>
<dbReference type="EC" id="2.7.11.1" evidence="1"/>
<dbReference type="GO" id="GO:0005524">
    <property type="term" value="F:ATP binding"/>
    <property type="evidence" value="ECO:0007669"/>
    <property type="project" value="UniProtKB-UniRule"/>
</dbReference>
<keyword evidence="10" id="KW-0472">Membrane</keyword>
<dbReference type="Proteomes" id="UP000796880">
    <property type="component" value="Unassembled WGS sequence"/>
</dbReference>
<organism evidence="12 13">
    <name type="scientific">Rhamnella rubrinervis</name>
    <dbReference type="NCBI Taxonomy" id="2594499"/>
    <lineage>
        <taxon>Eukaryota</taxon>
        <taxon>Viridiplantae</taxon>
        <taxon>Streptophyta</taxon>
        <taxon>Embryophyta</taxon>
        <taxon>Tracheophyta</taxon>
        <taxon>Spermatophyta</taxon>
        <taxon>Magnoliopsida</taxon>
        <taxon>eudicotyledons</taxon>
        <taxon>Gunneridae</taxon>
        <taxon>Pentapetalae</taxon>
        <taxon>rosids</taxon>
        <taxon>fabids</taxon>
        <taxon>Rosales</taxon>
        <taxon>Rhamnaceae</taxon>
        <taxon>rhamnoid group</taxon>
        <taxon>Rhamneae</taxon>
        <taxon>Rhamnella</taxon>
    </lineage>
</organism>
<evidence type="ECO:0000313" key="13">
    <source>
        <dbReference type="Proteomes" id="UP000796880"/>
    </source>
</evidence>
<dbReference type="PANTHER" id="PTHR48005:SF16">
    <property type="entry name" value="MDIS1-INTERACTING RECEPTOR LIKE KINASE 2-LIKE ISOFORM X1"/>
    <property type="match status" value="1"/>
</dbReference>
<feature type="transmembrane region" description="Helical" evidence="10">
    <location>
        <begin position="36"/>
        <end position="56"/>
    </location>
</feature>
<dbReference type="InterPro" id="IPR000719">
    <property type="entry name" value="Prot_kinase_dom"/>
</dbReference>
<sequence length="199" mass="22509">MNVLKFNFYGQNFFSATGIVYKLSFLIVLKSSAIISIFNFSTTTVSVIIFFTINAIRLACINRHTVLLEQEAEAVPMIVRAKFRIVITISVIIALFIVLILVRFYKHCLRDKKGQPASKITTTNGNIFSIWNYDGKLAYQEIVRATNNFDNRYCIGTGGYGSVYRARLPNGKVVALKKLHTSEAEEPTLMKSFMNELKS</sequence>
<evidence type="ECO:0000256" key="3">
    <source>
        <dbReference type="ARBA" id="ARBA00022679"/>
    </source>
</evidence>
<evidence type="ECO:0000256" key="8">
    <source>
        <dbReference type="ARBA" id="ARBA00048679"/>
    </source>
</evidence>
<dbReference type="GO" id="GO:0004674">
    <property type="term" value="F:protein serine/threonine kinase activity"/>
    <property type="evidence" value="ECO:0007669"/>
    <property type="project" value="UniProtKB-KW"/>
</dbReference>
<dbReference type="PROSITE" id="PS50011">
    <property type="entry name" value="PROTEIN_KINASE_DOM"/>
    <property type="match status" value="1"/>
</dbReference>
<evidence type="ECO:0000256" key="4">
    <source>
        <dbReference type="ARBA" id="ARBA00022741"/>
    </source>
</evidence>
<comment type="catalytic activity">
    <reaction evidence="8">
        <text>L-seryl-[protein] + ATP = O-phospho-L-seryl-[protein] + ADP + H(+)</text>
        <dbReference type="Rhea" id="RHEA:17989"/>
        <dbReference type="Rhea" id="RHEA-COMP:9863"/>
        <dbReference type="Rhea" id="RHEA-COMP:11604"/>
        <dbReference type="ChEBI" id="CHEBI:15378"/>
        <dbReference type="ChEBI" id="CHEBI:29999"/>
        <dbReference type="ChEBI" id="CHEBI:30616"/>
        <dbReference type="ChEBI" id="CHEBI:83421"/>
        <dbReference type="ChEBI" id="CHEBI:456216"/>
        <dbReference type="EC" id="2.7.11.1"/>
    </reaction>
</comment>
<accession>A0A8K0HC99</accession>
<dbReference type="Gene3D" id="3.30.200.20">
    <property type="entry name" value="Phosphorylase Kinase, domain 1"/>
    <property type="match status" value="1"/>
</dbReference>
<dbReference type="OrthoDB" id="1194155at2759"/>
<dbReference type="PROSITE" id="PS00107">
    <property type="entry name" value="PROTEIN_KINASE_ATP"/>
    <property type="match status" value="1"/>
</dbReference>
<evidence type="ECO:0000259" key="11">
    <source>
        <dbReference type="PROSITE" id="PS50011"/>
    </source>
</evidence>
<feature type="domain" description="Protein kinase" evidence="11">
    <location>
        <begin position="149"/>
        <end position="199"/>
    </location>
</feature>
<dbReference type="InterPro" id="IPR017441">
    <property type="entry name" value="Protein_kinase_ATP_BS"/>
</dbReference>
<reference evidence="12" key="1">
    <citation type="submission" date="2020-03" db="EMBL/GenBank/DDBJ databases">
        <title>A high-quality chromosome-level genome assembly of a woody plant with both climbing and erect habits, Rhamnella rubrinervis.</title>
        <authorList>
            <person name="Lu Z."/>
            <person name="Yang Y."/>
            <person name="Zhu X."/>
            <person name="Sun Y."/>
        </authorList>
    </citation>
    <scope>NUCLEOTIDE SEQUENCE</scope>
    <source>
        <strain evidence="12">BYM</strain>
        <tissue evidence="12">Leaf</tissue>
    </source>
</reference>
<keyword evidence="3" id="KW-0808">Transferase</keyword>
<keyword evidence="13" id="KW-1185">Reference proteome</keyword>
<dbReference type="AlphaFoldDB" id="A0A8K0HC99"/>
<evidence type="ECO:0000256" key="7">
    <source>
        <dbReference type="ARBA" id="ARBA00047899"/>
    </source>
</evidence>
<dbReference type="SUPFAM" id="SSF56112">
    <property type="entry name" value="Protein kinase-like (PK-like)"/>
    <property type="match status" value="1"/>
</dbReference>
<evidence type="ECO:0000256" key="1">
    <source>
        <dbReference type="ARBA" id="ARBA00012513"/>
    </source>
</evidence>
<dbReference type="PANTHER" id="PTHR48005">
    <property type="entry name" value="LEUCINE RICH REPEAT KINASE 2"/>
    <property type="match status" value="1"/>
</dbReference>
<evidence type="ECO:0000256" key="2">
    <source>
        <dbReference type="ARBA" id="ARBA00022527"/>
    </source>
</evidence>
<evidence type="ECO:0000256" key="5">
    <source>
        <dbReference type="ARBA" id="ARBA00022777"/>
    </source>
</evidence>
<gene>
    <name evidence="12" type="ORF">FNV43_RR10472</name>
</gene>
<protein>
    <recommendedName>
        <fullName evidence="1">non-specific serine/threonine protein kinase</fullName>
        <ecNumber evidence="1">2.7.11.1</ecNumber>
    </recommendedName>
</protein>
<proteinExistence type="predicted"/>
<keyword evidence="10" id="KW-1133">Transmembrane helix</keyword>
<keyword evidence="4 9" id="KW-0547">Nucleotide-binding</keyword>
<feature type="transmembrane region" description="Helical" evidence="10">
    <location>
        <begin position="85"/>
        <end position="105"/>
    </location>
</feature>
<keyword evidence="6 9" id="KW-0067">ATP-binding</keyword>
<dbReference type="EMBL" id="VOIH02000004">
    <property type="protein sequence ID" value="KAF3449741.1"/>
    <property type="molecule type" value="Genomic_DNA"/>
</dbReference>
<dbReference type="InterPro" id="IPR011009">
    <property type="entry name" value="Kinase-like_dom_sf"/>
</dbReference>
<feature type="transmembrane region" description="Helical" evidence="10">
    <location>
        <begin position="12"/>
        <end position="29"/>
    </location>
</feature>
<dbReference type="InterPro" id="IPR051420">
    <property type="entry name" value="Ser_Thr_Kinases_DiverseReg"/>
</dbReference>
<comment type="catalytic activity">
    <reaction evidence="7">
        <text>L-threonyl-[protein] + ATP = O-phospho-L-threonyl-[protein] + ADP + H(+)</text>
        <dbReference type="Rhea" id="RHEA:46608"/>
        <dbReference type="Rhea" id="RHEA-COMP:11060"/>
        <dbReference type="Rhea" id="RHEA-COMP:11605"/>
        <dbReference type="ChEBI" id="CHEBI:15378"/>
        <dbReference type="ChEBI" id="CHEBI:30013"/>
        <dbReference type="ChEBI" id="CHEBI:30616"/>
        <dbReference type="ChEBI" id="CHEBI:61977"/>
        <dbReference type="ChEBI" id="CHEBI:456216"/>
        <dbReference type="EC" id="2.7.11.1"/>
    </reaction>
</comment>
<keyword evidence="2" id="KW-0723">Serine/threonine-protein kinase</keyword>
<feature type="binding site" evidence="9">
    <location>
        <position position="177"/>
    </location>
    <ligand>
        <name>ATP</name>
        <dbReference type="ChEBI" id="CHEBI:30616"/>
    </ligand>
</feature>